<reference evidence="2" key="2">
    <citation type="submission" date="2021-01" db="EMBL/GenBank/DDBJ databases">
        <authorList>
            <person name="Schikora-Tamarit M.A."/>
        </authorList>
    </citation>
    <scope>NUCLEOTIDE SEQUENCE</scope>
    <source>
        <strain evidence="2">NCAIM Y.01608</strain>
    </source>
</reference>
<dbReference type="AlphaFoldDB" id="A0A9P8P1C8"/>
<dbReference type="GO" id="GO:0005801">
    <property type="term" value="C:cis-Golgi network"/>
    <property type="evidence" value="ECO:0007669"/>
    <property type="project" value="TreeGrafter"/>
</dbReference>
<organism evidence="2 3">
    <name type="scientific">Ogataea polymorpha</name>
    <dbReference type="NCBI Taxonomy" id="460523"/>
    <lineage>
        <taxon>Eukaryota</taxon>
        <taxon>Fungi</taxon>
        <taxon>Dikarya</taxon>
        <taxon>Ascomycota</taxon>
        <taxon>Saccharomycotina</taxon>
        <taxon>Pichiomycetes</taxon>
        <taxon>Pichiales</taxon>
        <taxon>Pichiaceae</taxon>
        <taxon>Ogataea</taxon>
    </lineage>
</organism>
<comment type="caution">
    <text evidence="2">The sequence shown here is derived from an EMBL/GenBank/DDBJ whole genome shotgun (WGS) entry which is preliminary data.</text>
</comment>
<dbReference type="InterPro" id="IPR007194">
    <property type="entry name" value="TRAPP_component"/>
</dbReference>
<dbReference type="EMBL" id="JAEUBD010001266">
    <property type="protein sequence ID" value="KAH3663057.1"/>
    <property type="molecule type" value="Genomic_DNA"/>
</dbReference>
<dbReference type="GO" id="GO:0005802">
    <property type="term" value="C:trans-Golgi network"/>
    <property type="evidence" value="ECO:0007669"/>
    <property type="project" value="TreeGrafter"/>
</dbReference>
<dbReference type="GO" id="GO:0006888">
    <property type="term" value="P:endoplasmic reticulum to Golgi vesicle-mediated transport"/>
    <property type="evidence" value="ECO:0007669"/>
    <property type="project" value="TreeGrafter"/>
</dbReference>
<dbReference type="SUPFAM" id="SSF111126">
    <property type="entry name" value="Ligand-binding domain in the NO signalling and Golgi transport"/>
    <property type="match status" value="1"/>
</dbReference>
<name>A0A9P8P1C8_9ASCO</name>
<dbReference type="GO" id="GO:0030008">
    <property type="term" value="C:TRAPP complex"/>
    <property type="evidence" value="ECO:0007669"/>
    <property type="project" value="TreeGrafter"/>
</dbReference>
<reference evidence="2" key="1">
    <citation type="journal article" date="2021" name="Open Biol.">
        <title>Shared evolutionary footprints suggest mitochondrial oxidative damage underlies multiple complex I losses in fungi.</title>
        <authorList>
            <person name="Schikora-Tamarit M.A."/>
            <person name="Marcet-Houben M."/>
            <person name="Nosek J."/>
            <person name="Gabaldon T."/>
        </authorList>
    </citation>
    <scope>NUCLEOTIDE SEQUENCE</scope>
    <source>
        <strain evidence="2">NCAIM Y.01608</strain>
    </source>
</reference>
<dbReference type="PANTHER" id="PTHR12817:SF0">
    <property type="entry name" value="GEO08327P1"/>
    <property type="match status" value="1"/>
</dbReference>
<sequence length="211" mass="23425">MPEEFFSKEVSAMALDYLVNECVALSVRVDELLASDSAPGTLAGDVAGLNLKEDKPGTVDFASNPKFVGLNNLYRLEQYGYEIGYKITDCIIYKKTVQEGVNIQLLEVLEVMKFICRDVWRMFYLKQMDNLRTNHIGTFVLVDNNFRPLINVSSAHGDADTISKIQPYLQLPCGLIRGILASLGISAVVKAEVIENRLPAVSFNVQTSLAK</sequence>
<proteinExistence type="inferred from homology"/>
<dbReference type="Pfam" id="PF04051">
    <property type="entry name" value="TRAPP"/>
    <property type="match status" value="1"/>
</dbReference>
<dbReference type="InterPro" id="IPR024096">
    <property type="entry name" value="NO_sig/Golgi_transp_ligand-bd"/>
</dbReference>
<gene>
    <name evidence="2" type="ORF">OGATHE_004633</name>
</gene>
<dbReference type="CDD" id="cd14944">
    <property type="entry name" value="TRAPPC6A_Trs33"/>
    <property type="match status" value="1"/>
</dbReference>
<protein>
    <recommendedName>
        <fullName evidence="4">Trafficking protein particle complex subunit</fullName>
    </recommendedName>
</protein>
<dbReference type="PANTHER" id="PTHR12817">
    <property type="entry name" value="TRAFFICKING PROTEIN PARTICLE COMPLEX SUBUNIT 6B"/>
    <property type="match status" value="1"/>
</dbReference>
<dbReference type="InterPro" id="IPR037992">
    <property type="entry name" value="TRAPPC6/Trs33"/>
</dbReference>
<evidence type="ECO:0008006" key="4">
    <source>
        <dbReference type="Google" id="ProtNLM"/>
    </source>
</evidence>
<evidence type="ECO:0000313" key="3">
    <source>
        <dbReference type="Proteomes" id="UP000788993"/>
    </source>
</evidence>
<evidence type="ECO:0000256" key="1">
    <source>
        <dbReference type="ARBA" id="ARBA00006218"/>
    </source>
</evidence>
<accession>A0A9P8P1C8</accession>
<evidence type="ECO:0000313" key="2">
    <source>
        <dbReference type="EMBL" id="KAH3663057.1"/>
    </source>
</evidence>
<dbReference type="Gene3D" id="3.30.1380.20">
    <property type="entry name" value="Trafficking protein particle complex subunit 3"/>
    <property type="match status" value="1"/>
</dbReference>
<comment type="similarity">
    <text evidence="1">Belongs to the TRAPP small subunits family. BET3 subfamily.</text>
</comment>
<dbReference type="Proteomes" id="UP000788993">
    <property type="component" value="Unassembled WGS sequence"/>
</dbReference>
<dbReference type="OrthoDB" id="941624at2759"/>
<keyword evidence="3" id="KW-1185">Reference proteome</keyword>